<evidence type="ECO:0000313" key="1">
    <source>
        <dbReference type="EMBL" id="WZN57087.1"/>
    </source>
</evidence>
<dbReference type="EMBL" id="CP151087">
    <property type="protein sequence ID" value="WZN57087.1"/>
    <property type="molecule type" value="Genomic_DNA"/>
</dbReference>
<accession>A0ACD5C5Z0</accession>
<name>A0ACD5C5Z0_9SPHI</name>
<protein>
    <submittedName>
        <fullName evidence="1">Uncharacterized protein</fullName>
    </submittedName>
</protein>
<reference evidence="1" key="1">
    <citation type="submission" date="2024-04" db="EMBL/GenBank/DDBJ databases">
        <title>Complete genome sequence of Sphingobacterium thalpophiium BAA-1094.</title>
        <authorList>
            <person name="Adaikpoh B.I."/>
        </authorList>
    </citation>
    <scope>NUCLEOTIDE SEQUENCE</scope>
    <source>
        <strain evidence="1">BAA-1094</strain>
    </source>
</reference>
<organism evidence="1 2">
    <name type="scientific">Sphingobacterium thalpophilum</name>
    <dbReference type="NCBI Taxonomy" id="259"/>
    <lineage>
        <taxon>Bacteria</taxon>
        <taxon>Pseudomonadati</taxon>
        <taxon>Bacteroidota</taxon>
        <taxon>Sphingobacteriia</taxon>
        <taxon>Sphingobacteriales</taxon>
        <taxon>Sphingobacteriaceae</taxon>
        <taxon>Sphingobacterium</taxon>
    </lineage>
</organism>
<keyword evidence="2" id="KW-1185">Reference proteome</keyword>
<proteinExistence type="predicted"/>
<dbReference type="Proteomes" id="UP001485301">
    <property type="component" value="Chromosome"/>
</dbReference>
<gene>
    <name evidence="1" type="ORF">AACH28_05990</name>
</gene>
<sequence length="61" mass="7031">MSEVVGALLHHGLNIQDLNEFDYSPYPIFKNMTELDPKKFRIAHLGNKIPMVYAIVTRKSE</sequence>
<evidence type="ECO:0000313" key="2">
    <source>
        <dbReference type="Proteomes" id="UP001485301"/>
    </source>
</evidence>